<dbReference type="InterPro" id="IPR001279">
    <property type="entry name" value="Metallo-B-lactamas"/>
</dbReference>
<dbReference type="Proteomes" id="UP000638648">
    <property type="component" value="Unassembled WGS sequence"/>
</dbReference>
<dbReference type="Gene3D" id="3.60.15.10">
    <property type="entry name" value="Ribonuclease Z/Hydroxyacylglutathione hydrolase-like"/>
    <property type="match status" value="1"/>
</dbReference>
<dbReference type="EMBL" id="JADBEM010000001">
    <property type="protein sequence ID" value="MBE1607986.1"/>
    <property type="molecule type" value="Genomic_DNA"/>
</dbReference>
<keyword evidence="3" id="KW-1185">Reference proteome</keyword>
<name>A0A927MW39_9ACTN</name>
<sequence>MRLTILGCAGSFPGPESPASGYLVETPYDGRIFRLVLDLGNGAFGALQRYVDPDEVDAVGLSHLHADHCLDLCSYYVARKYHPDGPREPIPVYGPARTGDRLATAYGLPGDPGMREEFEFRVWKAAAPLRIGPFTVTVLPVAHPVEAYAVRVEHAGRSLVYSGDTGPTEALADLARGTDLFLCEATFLHGEPNPPDLHLTGREAGEYAKRAGVGRLVLTHVPAWYDGQRMVDDARAVYTGRLDLARAGDVYDV</sequence>
<evidence type="ECO:0000259" key="1">
    <source>
        <dbReference type="SMART" id="SM00849"/>
    </source>
</evidence>
<dbReference type="GO" id="GO:0042781">
    <property type="term" value="F:3'-tRNA processing endoribonuclease activity"/>
    <property type="evidence" value="ECO:0007669"/>
    <property type="project" value="TreeGrafter"/>
</dbReference>
<dbReference type="CDD" id="cd07716">
    <property type="entry name" value="RNaseZ_short-form-like_MBL-fold"/>
    <property type="match status" value="1"/>
</dbReference>
<feature type="domain" description="Metallo-beta-lactamase" evidence="1">
    <location>
        <begin position="18"/>
        <end position="202"/>
    </location>
</feature>
<dbReference type="AlphaFoldDB" id="A0A927MW39"/>
<dbReference type="SMART" id="SM00849">
    <property type="entry name" value="Lactamase_B"/>
    <property type="match status" value="1"/>
</dbReference>
<dbReference type="PANTHER" id="PTHR46018:SF4">
    <property type="entry name" value="METALLO-HYDROLASE YHFI-RELATED"/>
    <property type="match status" value="1"/>
</dbReference>
<accession>A0A927MW39</accession>
<dbReference type="InterPro" id="IPR036866">
    <property type="entry name" value="RibonucZ/Hydroxyglut_hydro"/>
</dbReference>
<dbReference type="RefSeq" id="WP_192751849.1">
    <property type="nucleotide sequence ID" value="NZ_BAABJL010000040.1"/>
</dbReference>
<dbReference type="SUPFAM" id="SSF56281">
    <property type="entry name" value="Metallo-hydrolase/oxidoreductase"/>
    <property type="match status" value="1"/>
</dbReference>
<evidence type="ECO:0000313" key="2">
    <source>
        <dbReference type="EMBL" id="MBE1607986.1"/>
    </source>
</evidence>
<protein>
    <submittedName>
        <fullName evidence="2">Ribonuclease BN (tRNA processing enzyme)</fullName>
    </submittedName>
</protein>
<comment type="caution">
    <text evidence="2">The sequence shown here is derived from an EMBL/GenBank/DDBJ whole genome shotgun (WGS) entry which is preliminary data.</text>
</comment>
<proteinExistence type="predicted"/>
<gene>
    <name evidence="2" type="ORF">HEB94_004834</name>
</gene>
<dbReference type="PANTHER" id="PTHR46018">
    <property type="entry name" value="ZINC PHOSPHODIESTERASE ELAC PROTEIN 1"/>
    <property type="match status" value="1"/>
</dbReference>
<reference evidence="2" key="1">
    <citation type="submission" date="2020-10" db="EMBL/GenBank/DDBJ databases">
        <title>Sequencing the genomes of 1000 actinobacteria strains.</title>
        <authorList>
            <person name="Klenk H.-P."/>
        </authorList>
    </citation>
    <scope>NUCLEOTIDE SEQUENCE</scope>
    <source>
        <strain evidence="2">DSM 45354</strain>
    </source>
</reference>
<dbReference type="Pfam" id="PF12706">
    <property type="entry name" value="Lactamase_B_2"/>
    <property type="match status" value="1"/>
</dbReference>
<evidence type="ECO:0000313" key="3">
    <source>
        <dbReference type="Proteomes" id="UP000638648"/>
    </source>
</evidence>
<organism evidence="2 3">
    <name type="scientific">Actinopolymorpha pittospori</name>
    <dbReference type="NCBI Taxonomy" id="648752"/>
    <lineage>
        <taxon>Bacteria</taxon>
        <taxon>Bacillati</taxon>
        <taxon>Actinomycetota</taxon>
        <taxon>Actinomycetes</taxon>
        <taxon>Propionibacteriales</taxon>
        <taxon>Actinopolymorphaceae</taxon>
        <taxon>Actinopolymorpha</taxon>
    </lineage>
</organism>